<evidence type="ECO:0000256" key="1">
    <source>
        <dbReference type="ARBA" id="ARBA00022754"/>
    </source>
</evidence>
<feature type="coiled-coil region" evidence="4">
    <location>
        <begin position="390"/>
        <end position="558"/>
    </location>
</feature>
<keyword evidence="1 3" id="KW-0403">Intermediate filament</keyword>
<dbReference type="PROSITE" id="PS51841">
    <property type="entry name" value="LTD"/>
    <property type="match status" value="1"/>
</dbReference>
<dbReference type="PROSITE" id="PS00226">
    <property type="entry name" value="IF_ROD_1"/>
    <property type="match status" value="1"/>
</dbReference>
<dbReference type="Gene3D" id="2.60.40.1260">
    <property type="entry name" value="Lamin Tail domain"/>
    <property type="match status" value="1"/>
</dbReference>
<dbReference type="SUPFAM" id="SSF64593">
    <property type="entry name" value="Intermediate filament protein, coiled coil region"/>
    <property type="match status" value="4"/>
</dbReference>
<dbReference type="InterPro" id="IPR036415">
    <property type="entry name" value="Lamin_tail_dom_sf"/>
</dbReference>
<dbReference type="PANTHER" id="PTHR45721:SF12">
    <property type="entry name" value="INTERMEDIATE FILAMENT PROTEIN IFA-1"/>
    <property type="match status" value="1"/>
</dbReference>
<dbReference type="Gene3D" id="1.20.5.1160">
    <property type="entry name" value="Vasodilator-stimulated phosphoprotein"/>
    <property type="match status" value="2"/>
</dbReference>
<feature type="domain" description="LTD" evidence="5">
    <location>
        <begin position="739"/>
        <end position="870"/>
    </location>
</feature>
<sequence>MSTKSGPITKMRTTIINRSSIPSGQSASLTLGGGYGTIQRQSMRLSYGGPAFAQGTLSDLSHVGVTEIVDTRAKEKHEMQNLNERFAGYIEKVRFLEAQNKALLLEIERLKNLKGFDASEIKNMYEQEIKQMREIIEELTKEKADFDTKLCGLEDRLEAEKRDSKFEPKTKMRTTVINRGSYGGGVGPIGSVTRVSTQSFRSSFGVPFSQGVIQDMSHSSVGGILQTRTKEKHEMQDLNERFASYIEKVRYLEAQNKALLIQIEQLKKSKGFDPSEIKQMYEQEIAEMRKVIDNLSQEKTEFDVQLVSLQDKLDAEKRETMSKKGPITQSRTTVINRSVPQSGMVGGVRTSTSRLSMGAPAAFNPGVLTGLSQAGVQGVVDTRAREKQDMQGLNERFASYIEKVRFLEAQNKACLMEIERLKKQKGFDPSEIKELYEQEIKEMRKVIDDLTREKADYDATLVGLQDKLDAEKRERIEAEKVAQQLRNDMDTLNSQIGECEGELASIRGRCGMLEEENKRLKEKIERLEGQLASVRNDLDEETQKRLLAENELQMLREQYELSKGIFDAEVEQYKQLLEKDKTVEIRDVWRNELRKCIAEIQKEYDDKLNLIKAEYETKMETQNKRLRAALAQKEKDYEDLQQQTDEEISKLQLALNECRMQLDAVLLELQALQDVKMSLELEISCYRKLLEGEESKLSAIVQEASGARSKGADALADMISQQRGGRGGGDMYSMNEAQGKMTIQKSSRGPIAICECSIDGSYIELENTKAKKTGKGAKHQQAQNLKGWKLVRTGTGKGGRVNSYEFGDVTLNPGQSIRVFGKTGKEMHEDKFMDNDAVGTFSMWGSGSCEVKLMDNTGAEKATLNCRFNM</sequence>
<dbReference type="Gene3D" id="1.20.5.170">
    <property type="match status" value="1"/>
</dbReference>
<feature type="coiled-coil region" evidence="4">
    <location>
        <begin position="65"/>
        <end position="149"/>
    </location>
</feature>
<dbReference type="Pfam" id="PF00038">
    <property type="entry name" value="Filament"/>
    <property type="match status" value="3"/>
</dbReference>
<name>A0ABQ9E8Y7_TEGGR</name>
<protein>
    <recommendedName>
        <fullName evidence="9">IF rod domain-containing protein</fullName>
    </recommendedName>
</protein>
<dbReference type="SUPFAM" id="SSF90257">
    <property type="entry name" value="Myosin rod fragments"/>
    <property type="match status" value="1"/>
</dbReference>
<evidence type="ECO:0000313" key="7">
    <source>
        <dbReference type="EMBL" id="KAJ8300886.1"/>
    </source>
</evidence>
<comment type="similarity">
    <text evidence="3">Belongs to the intermediate filament family.</text>
</comment>
<evidence type="ECO:0000259" key="5">
    <source>
        <dbReference type="PROSITE" id="PS51841"/>
    </source>
</evidence>
<accession>A0ABQ9E8Y7</accession>
<dbReference type="PANTHER" id="PTHR45721">
    <property type="entry name" value="LAMIN DM0-RELATED"/>
    <property type="match status" value="1"/>
</dbReference>
<dbReference type="Proteomes" id="UP001217089">
    <property type="component" value="Unassembled WGS sequence"/>
</dbReference>
<evidence type="ECO:0000256" key="2">
    <source>
        <dbReference type="ARBA" id="ARBA00023054"/>
    </source>
</evidence>
<evidence type="ECO:0000313" key="8">
    <source>
        <dbReference type="Proteomes" id="UP001217089"/>
    </source>
</evidence>
<feature type="coiled-coil region" evidence="4">
    <location>
        <begin position="235"/>
        <end position="319"/>
    </location>
</feature>
<feature type="domain" description="IF rod" evidence="6">
    <location>
        <begin position="231"/>
        <end position="697"/>
    </location>
</feature>
<dbReference type="SMART" id="SM01391">
    <property type="entry name" value="Filament"/>
    <property type="match status" value="1"/>
</dbReference>
<feature type="coiled-coil region" evidence="4">
    <location>
        <begin position="612"/>
        <end position="682"/>
    </location>
</feature>
<organism evidence="7 8">
    <name type="scientific">Tegillarca granosa</name>
    <name type="common">Malaysian cockle</name>
    <name type="synonym">Anadara granosa</name>
    <dbReference type="NCBI Taxonomy" id="220873"/>
    <lineage>
        <taxon>Eukaryota</taxon>
        <taxon>Metazoa</taxon>
        <taxon>Spiralia</taxon>
        <taxon>Lophotrochozoa</taxon>
        <taxon>Mollusca</taxon>
        <taxon>Bivalvia</taxon>
        <taxon>Autobranchia</taxon>
        <taxon>Pteriomorphia</taxon>
        <taxon>Arcoida</taxon>
        <taxon>Arcoidea</taxon>
        <taxon>Arcidae</taxon>
        <taxon>Tegillarca</taxon>
    </lineage>
</organism>
<evidence type="ECO:0000256" key="4">
    <source>
        <dbReference type="SAM" id="Coils"/>
    </source>
</evidence>
<dbReference type="EMBL" id="JARBDR010000919">
    <property type="protein sequence ID" value="KAJ8300886.1"/>
    <property type="molecule type" value="Genomic_DNA"/>
</dbReference>
<comment type="caution">
    <text evidence="7">The sequence shown here is derived from an EMBL/GenBank/DDBJ whole genome shotgun (WGS) entry which is preliminary data.</text>
</comment>
<evidence type="ECO:0000256" key="3">
    <source>
        <dbReference type="RuleBase" id="RU000685"/>
    </source>
</evidence>
<keyword evidence="8" id="KW-1185">Reference proteome</keyword>
<evidence type="ECO:0000259" key="6">
    <source>
        <dbReference type="PROSITE" id="PS51842"/>
    </source>
</evidence>
<dbReference type="InterPro" id="IPR039008">
    <property type="entry name" value="IF_rod_dom"/>
</dbReference>
<dbReference type="InterPro" id="IPR018039">
    <property type="entry name" value="IF_conserved"/>
</dbReference>
<proteinExistence type="inferred from homology"/>
<gene>
    <name evidence="7" type="ORF">KUTeg_022405</name>
</gene>
<dbReference type="SUPFAM" id="SSF74853">
    <property type="entry name" value="Lamin A/C globular tail domain"/>
    <property type="match status" value="1"/>
</dbReference>
<feature type="domain" description="IF rod" evidence="6">
    <location>
        <begin position="75"/>
        <end position="160"/>
    </location>
</feature>
<keyword evidence="2 4" id="KW-0175">Coiled coil</keyword>
<dbReference type="PROSITE" id="PS51842">
    <property type="entry name" value="IF_ROD_2"/>
    <property type="match status" value="2"/>
</dbReference>
<evidence type="ECO:0008006" key="9">
    <source>
        <dbReference type="Google" id="ProtNLM"/>
    </source>
</evidence>
<reference evidence="7 8" key="1">
    <citation type="submission" date="2022-12" db="EMBL/GenBank/DDBJ databases">
        <title>Chromosome-level genome of Tegillarca granosa.</title>
        <authorList>
            <person name="Kim J."/>
        </authorList>
    </citation>
    <scope>NUCLEOTIDE SEQUENCE [LARGE SCALE GENOMIC DNA]</scope>
    <source>
        <strain evidence="7">Teg-2019</strain>
        <tissue evidence="7">Adductor muscle</tissue>
    </source>
</reference>
<dbReference type="InterPro" id="IPR001322">
    <property type="entry name" value="Lamin_tail_dom"/>
</dbReference>